<proteinExistence type="predicted"/>
<keyword evidence="2" id="KW-0472">Membrane</keyword>
<accession>A0AAD8JNK0</accession>
<evidence type="ECO:0000256" key="1">
    <source>
        <dbReference type="SAM" id="MobiDB-lite"/>
    </source>
</evidence>
<evidence type="ECO:0000256" key="2">
    <source>
        <dbReference type="SAM" id="Phobius"/>
    </source>
</evidence>
<keyword evidence="4" id="KW-1185">Reference proteome</keyword>
<feature type="transmembrane region" description="Helical" evidence="2">
    <location>
        <begin position="211"/>
        <end position="230"/>
    </location>
</feature>
<protein>
    <submittedName>
        <fullName evidence="3">Uncharacterized protein</fullName>
    </submittedName>
</protein>
<gene>
    <name evidence="3" type="ORF">QVD17_42200</name>
</gene>
<sequence>MDAQEWNECLARIESMIVDLIDLLKNRPWLPPPASSPTVVAASPPPTAAIKRPPPNVSAIAPPTPPKYTATTRPHLLSLETIPTPGPKWAPITTTLAPTHTPSPRPPHSTPISVPTIAQLFITPLPIQRDNNIFKSLHLHFIQICHQSPCTKSMHVKRIIISLVTLSIYSGLDSEEQAKEIVTGKHEWRPPWLITGHLLIASLRTRMTWELIFIPLCAADWAMCGAWVVFNRDFSFTRGNVVNEEEFGQMRYPYAPRIRLGAAPGLFSAEIFLSRGGMSLMRRNLVIGL</sequence>
<evidence type="ECO:0000313" key="3">
    <source>
        <dbReference type="EMBL" id="KAK1406679.1"/>
    </source>
</evidence>
<dbReference type="AlphaFoldDB" id="A0AAD8JNK0"/>
<feature type="region of interest" description="Disordered" evidence="1">
    <location>
        <begin position="38"/>
        <end position="61"/>
    </location>
</feature>
<comment type="caution">
    <text evidence="3">The sequence shown here is derived from an EMBL/GenBank/DDBJ whole genome shotgun (WGS) entry which is preliminary data.</text>
</comment>
<feature type="compositionally biased region" description="Pro residues" evidence="1">
    <location>
        <begin position="43"/>
        <end position="61"/>
    </location>
</feature>
<reference evidence="3" key="1">
    <citation type="journal article" date="2023" name="bioRxiv">
        <title>Improved chromosome-level genome assembly for marigold (Tagetes erecta).</title>
        <authorList>
            <person name="Jiang F."/>
            <person name="Yuan L."/>
            <person name="Wang S."/>
            <person name="Wang H."/>
            <person name="Xu D."/>
            <person name="Wang A."/>
            <person name="Fan W."/>
        </authorList>
    </citation>
    <scope>NUCLEOTIDE SEQUENCE</scope>
    <source>
        <strain evidence="3">WSJ</strain>
        <tissue evidence="3">Leaf</tissue>
    </source>
</reference>
<dbReference type="EMBL" id="JAUHHV010000012">
    <property type="protein sequence ID" value="KAK1406679.1"/>
    <property type="molecule type" value="Genomic_DNA"/>
</dbReference>
<name>A0AAD8JNK0_TARER</name>
<dbReference type="Proteomes" id="UP001229421">
    <property type="component" value="Unassembled WGS sequence"/>
</dbReference>
<evidence type="ECO:0000313" key="4">
    <source>
        <dbReference type="Proteomes" id="UP001229421"/>
    </source>
</evidence>
<organism evidence="3 4">
    <name type="scientific">Tagetes erecta</name>
    <name type="common">African marigold</name>
    <dbReference type="NCBI Taxonomy" id="13708"/>
    <lineage>
        <taxon>Eukaryota</taxon>
        <taxon>Viridiplantae</taxon>
        <taxon>Streptophyta</taxon>
        <taxon>Embryophyta</taxon>
        <taxon>Tracheophyta</taxon>
        <taxon>Spermatophyta</taxon>
        <taxon>Magnoliopsida</taxon>
        <taxon>eudicotyledons</taxon>
        <taxon>Gunneridae</taxon>
        <taxon>Pentapetalae</taxon>
        <taxon>asterids</taxon>
        <taxon>campanulids</taxon>
        <taxon>Asterales</taxon>
        <taxon>Asteraceae</taxon>
        <taxon>Asteroideae</taxon>
        <taxon>Heliantheae alliance</taxon>
        <taxon>Tageteae</taxon>
        <taxon>Tagetes</taxon>
    </lineage>
</organism>
<keyword evidence="2" id="KW-1133">Transmembrane helix</keyword>
<keyword evidence="2" id="KW-0812">Transmembrane</keyword>